<sequence length="204" mass="22999">MSTMETTLIDWLHQLGTLEFWEALLEGFEGLGPLVPILLAMVESIFPPLPLIAIVALNIAAHGGFLGFVYSWLGVAAGGTVVFLFWRRVVKRFFWKLASRSERLKKAQQWVSHVDTASLFMLAVLPFTPTSFLHLAFGISDFDEKRYLLTLLTGKAVMVAMMSLFGQSLLSSLKNPVYLILAIAIWAGMYWVSRKFCKKHDLDR</sequence>
<dbReference type="Pfam" id="PF09335">
    <property type="entry name" value="VTT_dom"/>
    <property type="match status" value="1"/>
</dbReference>
<keyword evidence="5 6" id="KW-0472">Membrane</keyword>
<dbReference type="RefSeq" id="WP_227623633.1">
    <property type="nucleotide sequence ID" value="NZ_JBBNIB010000158.1"/>
</dbReference>
<comment type="caution">
    <text evidence="8">The sequence shown here is derived from an EMBL/GenBank/DDBJ whole genome shotgun (WGS) entry which is preliminary data.</text>
</comment>
<keyword evidence="4 6" id="KW-1133">Transmembrane helix</keyword>
<evidence type="ECO:0000256" key="2">
    <source>
        <dbReference type="ARBA" id="ARBA00022475"/>
    </source>
</evidence>
<dbReference type="EMBL" id="JBBNIB010000158">
    <property type="protein sequence ID" value="MEQ2689084.1"/>
    <property type="molecule type" value="Genomic_DNA"/>
</dbReference>
<proteinExistence type="inferred from homology"/>
<keyword evidence="3 6" id="KW-0812">Transmembrane</keyword>
<comment type="subcellular location">
    <subcellularLocation>
        <location evidence="1 6">Cell membrane</location>
        <topology evidence="1 6">Multi-pass membrane protein</topology>
    </subcellularLocation>
</comment>
<comment type="similarity">
    <text evidence="6">Belongs to the TVP38/TMEM64 family.</text>
</comment>
<dbReference type="InterPro" id="IPR015414">
    <property type="entry name" value="TMEM64"/>
</dbReference>
<dbReference type="PANTHER" id="PTHR12677:SF55">
    <property type="entry name" value="UNDECAPRENYL PHOSPHATE TRANSPORTER SAOUHSC_00901-RELATED"/>
    <property type="match status" value="1"/>
</dbReference>
<feature type="transmembrane region" description="Helical" evidence="6">
    <location>
        <begin position="147"/>
        <end position="170"/>
    </location>
</feature>
<organism evidence="8 9">
    <name type="scientific">Faecalibacterium longum</name>
    <dbReference type="NCBI Taxonomy" id="1851428"/>
    <lineage>
        <taxon>Bacteria</taxon>
        <taxon>Bacillati</taxon>
        <taxon>Bacillota</taxon>
        <taxon>Clostridia</taxon>
        <taxon>Eubacteriales</taxon>
        <taxon>Oscillospiraceae</taxon>
        <taxon>Faecalibacterium</taxon>
    </lineage>
</organism>
<feature type="transmembrane region" description="Helical" evidence="6">
    <location>
        <begin position="34"/>
        <end position="57"/>
    </location>
</feature>
<keyword evidence="9" id="KW-1185">Reference proteome</keyword>
<evidence type="ECO:0000256" key="1">
    <source>
        <dbReference type="ARBA" id="ARBA00004651"/>
    </source>
</evidence>
<feature type="transmembrane region" description="Helical" evidence="6">
    <location>
        <begin position="119"/>
        <end position="140"/>
    </location>
</feature>
<dbReference type="InterPro" id="IPR032816">
    <property type="entry name" value="VTT_dom"/>
</dbReference>
<feature type="transmembrane region" description="Helical" evidence="6">
    <location>
        <begin position="64"/>
        <end position="86"/>
    </location>
</feature>
<reference evidence="8 9" key="1">
    <citation type="submission" date="2024-04" db="EMBL/GenBank/DDBJ databases">
        <title>Human intestinal bacterial collection.</title>
        <authorList>
            <person name="Pauvert C."/>
            <person name="Hitch T.C.A."/>
            <person name="Clavel T."/>
        </authorList>
    </citation>
    <scope>NUCLEOTIDE SEQUENCE [LARGE SCALE GENOMIC DNA]</scope>
    <source>
        <strain evidence="8 9">CLA-AA-H236</strain>
    </source>
</reference>
<name>A0ABV1IQI6_9FIRM</name>
<protein>
    <recommendedName>
        <fullName evidence="6">TVP38/TMEM64 family membrane protein</fullName>
    </recommendedName>
</protein>
<evidence type="ECO:0000256" key="5">
    <source>
        <dbReference type="ARBA" id="ARBA00023136"/>
    </source>
</evidence>
<dbReference type="Proteomes" id="UP001439984">
    <property type="component" value="Unassembled WGS sequence"/>
</dbReference>
<evidence type="ECO:0000259" key="7">
    <source>
        <dbReference type="Pfam" id="PF09335"/>
    </source>
</evidence>
<gene>
    <name evidence="8" type="ORF">AAAU72_13045</name>
</gene>
<evidence type="ECO:0000313" key="9">
    <source>
        <dbReference type="Proteomes" id="UP001439984"/>
    </source>
</evidence>
<keyword evidence="2 6" id="KW-1003">Cell membrane</keyword>
<accession>A0ABV1IQI6</accession>
<feature type="transmembrane region" description="Helical" evidence="6">
    <location>
        <begin position="176"/>
        <end position="192"/>
    </location>
</feature>
<dbReference type="PANTHER" id="PTHR12677">
    <property type="entry name" value="GOLGI APPARATUS MEMBRANE PROTEIN TVP38-RELATED"/>
    <property type="match status" value="1"/>
</dbReference>
<evidence type="ECO:0000256" key="6">
    <source>
        <dbReference type="RuleBase" id="RU366058"/>
    </source>
</evidence>
<feature type="domain" description="VTT" evidence="7">
    <location>
        <begin position="53"/>
        <end position="167"/>
    </location>
</feature>
<evidence type="ECO:0000313" key="8">
    <source>
        <dbReference type="EMBL" id="MEQ2689084.1"/>
    </source>
</evidence>
<evidence type="ECO:0000256" key="4">
    <source>
        <dbReference type="ARBA" id="ARBA00022989"/>
    </source>
</evidence>
<evidence type="ECO:0000256" key="3">
    <source>
        <dbReference type="ARBA" id="ARBA00022692"/>
    </source>
</evidence>